<accession>A0A2W2BZF2</accession>
<organism evidence="3 4">
    <name type="scientific">Aestuariivirga litoralis</name>
    <dbReference type="NCBI Taxonomy" id="2650924"/>
    <lineage>
        <taxon>Bacteria</taxon>
        <taxon>Pseudomonadati</taxon>
        <taxon>Pseudomonadota</taxon>
        <taxon>Alphaproteobacteria</taxon>
        <taxon>Hyphomicrobiales</taxon>
        <taxon>Aestuariivirgaceae</taxon>
        <taxon>Aestuariivirga</taxon>
    </lineage>
</organism>
<dbReference type="AlphaFoldDB" id="A0A2W2BZF2"/>
<protein>
    <recommendedName>
        <fullName evidence="2">Metallo-beta-lactamase domain-containing protein</fullName>
    </recommendedName>
</protein>
<dbReference type="SUPFAM" id="SSF56281">
    <property type="entry name" value="Metallo-hydrolase/oxidoreductase"/>
    <property type="match status" value="1"/>
</dbReference>
<dbReference type="PANTHER" id="PTHR15032">
    <property type="entry name" value="N-ACYL-PHOSPHATIDYLETHANOLAMINE-HYDROLYZING PHOSPHOLIPASE D"/>
    <property type="match status" value="1"/>
</dbReference>
<evidence type="ECO:0000259" key="2">
    <source>
        <dbReference type="Pfam" id="PF12706"/>
    </source>
</evidence>
<keyword evidence="4" id="KW-1185">Reference proteome</keyword>
<evidence type="ECO:0000313" key="4">
    <source>
        <dbReference type="Proteomes" id="UP000248795"/>
    </source>
</evidence>
<sequence>MTGPSSAMPRRRRTRSSRPPASSPDMVRIVRQGGRYILEGHRGEGSFRDLLKWQMEGQRARWPRRVENRSFPPPPQRVEGDALKATWIGHSTVLLQTAGLNILTDPFLSARASPVPFAGPRRVRAAALGPETLPPIDLILLSHNHYDHMDLPALRRIARRHQAHVVTPHGNGRWVRRASSAFTIDELGWGDAVEHKGLKLHLTPALHWSKRGFFDANAALWGAFVIEAPGGPIYFAADTGFGTGSTFADVKECFGAPRLSLLPIGAYEPRWFMHPQHMNPDEAVKAHKLLGTRASLAIHHGTIQLTDEAIDAPVEALKQALTEHSVDPASFLVPDAGETREID</sequence>
<dbReference type="InterPro" id="IPR001279">
    <property type="entry name" value="Metallo-B-lactamas"/>
</dbReference>
<gene>
    <name evidence="3" type="ORF">DK847_03545</name>
</gene>
<feature type="region of interest" description="Disordered" evidence="1">
    <location>
        <begin position="1"/>
        <end position="25"/>
    </location>
</feature>
<dbReference type="Gene3D" id="3.60.15.10">
    <property type="entry name" value="Ribonuclease Z/Hydroxyacylglutathione hydrolase-like"/>
    <property type="match status" value="1"/>
</dbReference>
<dbReference type="Proteomes" id="UP000248795">
    <property type="component" value="Unassembled WGS sequence"/>
</dbReference>
<proteinExistence type="predicted"/>
<reference evidence="4" key="1">
    <citation type="submission" date="2018-06" db="EMBL/GenBank/DDBJ databases">
        <title>Aestuariibacter litoralis strain KCTC 52945T.</title>
        <authorList>
            <person name="Li X."/>
            <person name="Salam N."/>
            <person name="Li J.-L."/>
            <person name="Chen Y.-M."/>
            <person name="Yang Z.-W."/>
            <person name="Zhang L.-Y."/>
            <person name="Han M.-X."/>
            <person name="Xiao M."/>
            <person name="Li W.-J."/>
        </authorList>
    </citation>
    <scope>NUCLEOTIDE SEQUENCE [LARGE SCALE GENOMIC DNA]</scope>
    <source>
        <strain evidence="4">KCTC 52945</strain>
    </source>
</reference>
<dbReference type="EMBL" id="QKVK01000001">
    <property type="protein sequence ID" value="PZF78876.1"/>
    <property type="molecule type" value="Genomic_DNA"/>
</dbReference>
<feature type="domain" description="Metallo-beta-lactamase" evidence="2">
    <location>
        <begin position="101"/>
        <end position="300"/>
    </location>
</feature>
<dbReference type="Pfam" id="PF12706">
    <property type="entry name" value="Lactamase_B_2"/>
    <property type="match status" value="1"/>
</dbReference>
<dbReference type="GO" id="GO:0005737">
    <property type="term" value="C:cytoplasm"/>
    <property type="evidence" value="ECO:0007669"/>
    <property type="project" value="TreeGrafter"/>
</dbReference>
<evidence type="ECO:0000256" key="1">
    <source>
        <dbReference type="SAM" id="MobiDB-lite"/>
    </source>
</evidence>
<evidence type="ECO:0000313" key="3">
    <source>
        <dbReference type="EMBL" id="PZF78876.1"/>
    </source>
</evidence>
<dbReference type="PANTHER" id="PTHR15032:SF4">
    <property type="entry name" value="N-ACYL-PHOSPHATIDYLETHANOLAMINE-HYDROLYZING PHOSPHOLIPASE D"/>
    <property type="match status" value="1"/>
</dbReference>
<dbReference type="InterPro" id="IPR036866">
    <property type="entry name" value="RibonucZ/Hydroxyglut_hydro"/>
</dbReference>
<comment type="caution">
    <text evidence="3">The sequence shown here is derived from an EMBL/GenBank/DDBJ whole genome shotgun (WGS) entry which is preliminary data.</text>
</comment>
<name>A0A2W2BZF2_9HYPH</name>